<name>A0A2P4X5C3_9STRA</name>
<proteinExistence type="predicted"/>
<reference evidence="1 2" key="1">
    <citation type="journal article" date="2017" name="Genome Biol. Evol.">
        <title>Phytophthora megakarya and P. palmivora, closely related causal agents of cacao black pod rot, underwent increases in genome sizes and gene numbers by different mechanisms.</title>
        <authorList>
            <person name="Ali S.S."/>
            <person name="Shao J."/>
            <person name="Lary D.J."/>
            <person name="Kronmiller B."/>
            <person name="Shen D."/>
            <person name="Strem M.D."/>
            <person name="Amoako-Attah I."/>
            <person name="Akrofi A.Y."/>
            <person name="Begoude B.A."/>
            <person name="Ten Hoopen G.M."/>
            <person name="Coulibaly K."/>
            <person name="Kebe B.I."/>
            <person name="Melnick R.L."/>
            <person name="Guiltinan M.J."/>
            <person name="Tyler B.M."/>
            <person name="Meinhardt L.W."/>
            <person name="Bailey B.A."/>
        </authorList>
    </citation>
    <scope>NUCLEOTIDE SEQUENCE [LARGE SCALE GENOMIC DNA]</scope>
    <source>
        <strain evidence="2">sbr112.9</strain>
    </source>
</reference>
<dbReference type="AlphaFoldDB" id="A0A2P4X5C3"/>
<gene>
    <name evidence="1" type="ORF">PHPALM_30366</name>
</gene>
<evidence type="ECO:0000313" key="2">
    <source>
        <dbReference type="Proteomes" id="UP000237271"/>
    </source>
</evidence>
<evidence type="ECO:0000313" key="1">
    <source>
        <dbReference type="EMBL" id="POM60751.1"/>
    </source>
</evidence>
<dbReference type="EMBL" id="NCKW01016833">
    <property type="protein sequence ID" value="POM60751.1"/>
    <property type="molecule type" value="Genomic_DNA"/>
</dbReference>
<comment type="caution">
    <text evidence="1">The sequence shown here is derived from an EMBL/GenBank/DDBJ whole genome shotgun (WGS) entry which is preliminary data.</text>
</comment>
<dbReference type="OrthoDB" id="10531634at2759"/>
<dbReference type="Proteomes" id="UP000237271">
    <property type="component" value="Unassembled WGS sequence"/>
</dbReference>
<organism evidence="1 2">
    <name type="scientific">Phytophthora palmivora</name>
    <dbReference type="NCBI Taxonomy" id="4796"/>
    <lineage>
        <taxon>Eukaryota</taxon>
        <taxon>Sar</taxon>
        <taxon>Stramenopiles</taxon>
        <taxon>Oomycota</taxon>
        <taxon>Peronosporomycetes</taxon>
        <taxon>Peronosporales</taxon>
        <taxon>Peronosporaceae</taxon>
        <taxon>Phytophthora</taxon>
    </lineage>
</organism>
<evidence type="ECO:0008006" key="3">
    <source>
        <dbReference type="Google" id="ProtNLM"/>
    </source>
</evidence>
<keyword evidence="2" id="KW-1185">Reference proteome</keyword>
<protein>
    <recommendedName>
        <fullName evidence="3">Tc1-like transposase DDE domain-containing protein</fullName>
    </recommendedName>
</protein>
<accession>A0A2P4X5C3</accession>
<sequence length="100" mass="10979">MLVGRGWSAGGRRAVQTGVAIKTKNIHVIAVISSLSLAYQERHISTTMPLKEIMVVLDNAPCHTDAEDVFDESKMAVKRFLAHQRAAILRVPDGTTITEH</sequence>